<accession>A0A1M6PQR6</accession>
<protein>
    <recommendedName>
        <fullName evidence="3">aldehyde dehydrogenase (NAD(+))</fullName>
        <ecNumber evidence="3">1.2.1.3</ecNumber>
    </recommendedName>
</protein>
<feature type="domain" description="Aldehyde dehydrogenase" evidence="7">
    <location>
        <begin position="13"/>
        <end position="470"/>
    </location>
</feature>
<dbReference type="InterPro" id="IPR016161">
    <property type="entry name" value="Ald_DH/histidinol_DH"/>
</dbReference>
<comment type="catalytic activity">
    <reaction evidence="4">
        <text>an aldehyde + NAD(+) + H2O = a carboxylate + NADH + 2 H(+)</text>
        <dbReference type="Rhea" id="RHEA:16185"/>
        <dbReference type="ChEBI" id="CHEBI:15377"/>
        <dbReference type="ChEBI" id="CHEBI:15378"/>
        <dbReference type="ChEBI" id="CHEBI:17478"/>
        <dbReference type="ChEBI" id="CHEBI:29067"/>
        <dbReference type="ChEBI" id="CHEBI:57540"/>
        <dbReference type="ChEBI" id="CHEBI:57945"/>
        <dbReference type="EC" id="1.2.1.3"/>
    </reaction>
</comment>
<dbReference type="PANTHER" id="PTHR42804">
    <property type="entry name" value="ALDEHYDE DEHYDROGENASE"/>
    <property type="match status" value="1"/>
</dbReference>
<gene>
    <name evidence="8" type="ORF">SAMN05443637_102406</name>
</gene>
<dbReference type="PROSITE" id="PS00687">
    <property type="entry name" value="ALDEHYDE_DEHYDR_GLU"/>
    <property type="match status" value="1"/>
</dbReference>
<keyword evidence="2 6" id="KW-0560">Oxidoreductase</keyword>
<sequence>MYERSSLYRNGAWVAPASDERIEVENPTTEQVLGTVPAGTAADVDEAVRAARAAFPAWSQTPVAERAAILRRIRDGLAKRQDEIAETISTEMGCPLRISQKIQAALPQTVVGSYADVLESFEFDTRVGNSIVAREPVGVVGAITPWNYPLHQITCKLAPALAAGCTFVLKPSEIAPYTAYLLFEVLDEAGLPDGVVNLVTGYGPVVGEALAAHPDIDAISFTGSLRAGKRVAELAAQNVTRVTLELGGKSANVLLPDADVATAVKVGVSNAFLNGGQTCMAWTRMLVHADRYDEAVELAGSIAAGFTPGDPLDPGTKLGPLVSGAQRERVRGYIRTGLEEGARLVTGGAEPPEGIERGYYVAPTVLADVDPNSTVAQEEIFGPVLSVIRYTDEEEALEIANNSQYGLSGAVWSADQDRALAFARRVRTGSIDVNGGRFNPLAPFGGYKRSGIGRELGTAGLEEFLELKAIQL</sequence>
<dbReference type="InterPro" id="IPR016162">
    <property type="entry name" value="Ald_DH_N"/>
</dbReference>
<dbReference type="EC" id="1.2.1.3" evidence="3"/>
<dbReference type="InterPro" id="IPR016163">
    <property type="entry name" value="Ald_DH_C"/>
</dbReference>
<dbReference type="AlphaFoldDB" id="A0A1M6PQR6"/>
<dbReference type="InterPro" id="IPR016160">
    <property type="entry name" value="Ald_DH_CS_CYS"/>
</dbReference>
<dbReference type="Gene3D" id="3.40.605.10">
    <property type="entry name" value="Aldehyde Dehydrogenase, Chain A, domain 1"/>
    <property type="match status" value="1"/>
</dbReference>
<comment type="similarity">
    <text evidence="1 6">Belongs to the aldehyde dehydrogenase family.</text>
</comment>
<evidence type="ECO:0000313" key="8">
    <source>
        <dbReference type="EMBL" id="SHK10283.1"/>
    </source>
</evidence>
<dbReference type="SUPFAM" id="SSF53720">
    <property type="entry name" value="ALDH-like"/>
    <property type="match status" value="1"/>
</dbReference>
<dbReference type="PROSITE" id="PS00070">
    <property type="entry name" value="ALDEHYDE_DEHYDR_CYS"/>
    <property type="match status" value="1"/>
</dbReference>
<dbReference type="PANTHER" id="PTHR42804:SF1">
    <property type="entry name" value="ALDEHYDE DEHYDROGENASE-RELATED"/>
    <property type="match status" value="1"/>
</dbReference>
<proteinExistence type="inferred from homology"/>
<reference evidence="8 9" key="1">
    <citation type="submission" date="2016-11" db="EMBL/GenBank/DDBJ databases">
        <authorList>
            <person name="Jaros S."/>
            <person name="Januszkiewicz K."/>
            <person name="Wedrychowicz H."/>
        </authorList>
    </citation>
    <scope>NUCLEOTIDE SEQUENCE [LARGE SCALE GENOMIC DNA]</scope>
    <source>
        <strain evidence="8 9">DSM 43832</strain>
    </source>
</reference>
<organism evidence="8 9">
    <name type="scientific">Pseudonocardia thermophila</name>
    <dbReference type="NCBI Taxonomy" id="1848"/>
    <lineage>
        <taxon>Bacteria</taxon>
        <taxon>Bacillati</taxon>
        <taxon>Actinomycetota</taxon>
        <taxon>Actinomycetes</taxon>
        <taxon>Pseudonocardiales</taxon>
        <taxon>Pseudonocardiaceae</taxon>
        <taxon>Pseudonocardia</taxon>
    </lineage>
</organism>
<dbReference type="FunFam" id="3.40.309.10:FF:000012">
    <property type="entry name" value="Betaine aldehyde dehydrogenase"/>
    <property type="match status" value="1"/>
</dbReference>
<dbReference type="OrthoDB" id="6882680at2"/>
<dbReference type="STRING" id="1848.SAMN05443637_102406"/>
<dbReference type="CDD" id="cd07138">
    <property type="entry name" value="ALDH_CddD_SSP0762"/>
    <property type="match status" value="1"/>
</dbReference>
<dbReference type="Pfam" id="PF00171">
    <property type="entry name" value="Aldedh"/>
    <property type="match status" value="1"/>
</dbReference>
<evidence type="ECO:0000259" key="7">
    <source>
        <dbReference type="Pfam" id="PF00171"/>
    </source>
</evidence>
<name>A0A1M6PQR6_PSETH</name>
<evidence type="ECO:0000256" key="1">
    <source>
        <dbReference type="ARBA" id="ARBA00009986"/>
    </source>
</evidence>
<evidence type="ECO:0000313" key="9">
    <source>
        <dbReference type="Proteomes" id="UP000184363"/>
    </source>
</evidence>
<evidence type="ECO:0000256" key="4">
    <source>
        <dbReference type="ARBA" id="ARBA00049194"/>
    </source>
</evidence>
<evidence type="ECO:0000256" key="3">
    <source>
        <dbReference type="ARBA" id="ARBA00024226"/>
    </source>
</evidence>
<evidence type="ECO:0000256" key="6">
    <source>
        <dbReference type="RuleBase" id="RU003345"/>
    </source>
</evidence>
<dbReference type="InterPro" id="IPR029510">
    <property type="entry name" value="Ald_DH_CS_GLU"/>
</dbReference>
<evidence type="ECO:0000256" key="5">
    <source>
        <dbReference type="PROSITE-ProRule" id="PRU10007"/>
    </source>
</evidence>
<dbReference type="FunFam" id="3.40.605.10:FF:000007">
    <property type="entry name" value="NAD/NADP-dependent betaine aldehyde dehydrogenase"/>
    <property type="match status" value="1"/>
</dbReference>
<dbReference type="InterPro" id="IPR015590">
    <property type="entry name" value="Aldehyde_DH_dom"/>
</dbReference>
<evidence type="ECO:0000256" key="2">
    <source>
        <dbReference type="ARBA" id="ARBA00023002"/>
    </source>
</evidence>
<keyword evidence="9" id="KW-1185">Reference proteome</keyword>
<dbReference type="EMBL" id="FRAP01000002">
    <property type="protein sequence ID" value="SHK10283.1"/>
    <property type="molecule type" value="Genomic_DNA"/>
</dbReference>
<dbReference type="Gene3D" id="3.40.309.10">
    <property type="entry name" value="Aldehyde Dehydrogenase, Chain A, domain 2"/>
    <property type="match status" value="1"/>
</dbReference>
<dbReference type="RefSeq" id="WP_073455508.1">
    <property type="nucleotide sequence ID" value="NZ_CALGVN010000036.1"/>
</dbReference>
<dbReference type="FunFam" id="3.40.605.10:FF:000026">
    <property type="entry name" value="Aldehyde dehydrogenase, putative"/>
    <property type="match status" value="1"/>
</dbReference>
<dbReference type="GO" id="GO:0004029">
    <property type="term" value="F:aldehyde dehydrogenase (NAD+) activity"/>
    <property type="evidence" value="ECO:0007669"/>
    <property type="project" value="UniProtKB-EC"/>
</dbReference>
<dbReference type="Proteomes" id="UP000184363">
    <property type="component" value="Unassembled WGS sequence"/>
</dbReference>
<feature type="active site" evidence="5">
    <location>
        <position position="245"/>
    </location>
</feature>